<dbReference type="EMBL" id="JBHSRS010000084">
    <property type="protein sequence ID" value="MFC6284349.1"/>
    <property type="molecule type" value="Genomic_DNA"/>
</dbReference>
<proteinExistence type="predicted"/>
<dbReference type="RefSeq" id="WP_377414919.1">
    <property type="nucleotide sequence ID" value="NZ_JBHSRS010000084.1"/>
</dbReference>
<protein>
    <submittedName>
        <fullName evidence="1">ATPase</fullName>
    </submittedName>
</protein>
<evidence type="ECO:0000313" key="1">
    <source>
        <dbReference type="EMBL" id="MFC6284349.1"/>
    </source>
</evidence>
<reference evidence="2" key="1">
    <citation type="journal article" date="2019" name="Int. J. Syst. Evol. Microbiol.">
        <title>The Global Catalogue of Microorganisms (GCM) 10K type strain sequencing project: providing services to taxonomists for standard genome sequencing and annotation.</title>
        <authorList>
            <consortium name="The Broad Institute Genomics Platform"/>
            <consortium name="The Broad Institute Genome Sequencing Center for Infectious Disease"/>
            <person name="Wu L."/>
            <person name="Ma J."/>
        </authorList>
    </citation>
    <scope>NUCLEOTIDE SEQUENCE [LARGE SCALE GENOMIC DNA]</scope>
    <source>
        <strain evidence="2">CCUG 39402</strain>
    </source>
</reference>
<sequence>MNDKSHVSLEQHACLVCGIAYDTGSILLDKRLRASLERHTTTGWGLCAEHQKLSDDGFVALVECDPQRSGKASGADRLKPGQAYRTGRLAHLKRDVFAAMFNVPITADQACVFVEPGVIEQLQTMVAPASD</sequence>
<organism evidence="1 2">
    <name type="scientific">Polaromonas aquatica</name>
    <dbReference type="NCBI Taxonomy" id="332657"/>
    <lineage>
        <taxon>Bacteria</taxon>
        <taxon>Pseudomonadati</taxon>
        <taxon>Pseudomonadota</taxon>
        <taxon>Betaproteobacteria</taxon>
        <taxon>Burkholderiales</taxon>
        <taxon>Comamonadaceae</taxon>
        <taxon>Polaromonas</taxon>
    </lineage>
</organism>
<gene>
    <name evidence="1" type="ORF">ACFQND_24260</name>
</gene>
<keyword evidence="2" id="KW-1185">Reference proteome</keyword>
<comment type="caution">
    <text evidence="1">The sequence shown here is derived from an EMBL/GenBank/DDBJ whole genome shotgun (WGS) entry which is preliminary data.</text>
</comment>
<accession>A0ABW1U3D2</accession>
<evidence type="ECO:0000313" key="2">
    <source>
        <dbReference type="Proteomes" id="UP001596270"/>
    </source>
</evidence>
<name>A0ABW1U3D2_9BURK</name>
<dbReference type="Proteomes" id="UP001596270">
    <property type="component" value="Unassembled WGS sequence"/>
</dbReference>